<dbReference type="GO" id="GO:0003676">
    <property type="term" value="F:nucleic acid binding"/>
    <property type="evidence" value="ECO:0007669"/>
    <property type="project" value="InterPro"/>
</dbReference>
<dbReference type="InterPro" id="IPR012337">
    <property type="entry name" value="RNaseH-like_sf"/>
</dbReference>
<keyword evidence="3" id="KW-1185">Reference proteome</keyword>
<organism evidence="2 3">
    <name type="scientific">Luteimonas deserti</name>
    <dbReference type="NCBI Taxonomy" id="2752306"/>
    <lineage>
        <taxon>Bacteria</taxon>
        <taxon>Pseudomonadati</taxon>
        <taxon>Pseudomonadota</taxon>
        <taxon>Gammaproteobacteria</taxon>
        <taxon>Lysobacterales</taxon>
        <taxon>Lysobacteraceae</taxon>
        <taxon>Luteimonas</taxon>
    </lineage>
</organism>
<dbReference type="SUPFAM" id="SSF53098">
    <property type="entry name" value="Ribonuclease H-like"/>
    <property type="match status" value="1"/>
</dbReference>
<comment type="caution">
    <text evidence="2">The sequence shown here is derived from an EMBL/GenBank/DDBJ whole genome shotgun (WGS) entry which is preliminary data.</text>
</comment>
<evidence type="ECO:0008006" key="4">
    <source>
        <dbReference type="Google" id="ProtNLM"/>
    </source>
</evidence>
<gene>
    <name evidence="2" type="ORF">H0E82_04385</name>
</gene>
<dbReference type="EMBL" id="JACCJZ010000010">
    <property type="protein sequence ID" value="NYZ62004.1"/>
    <property type="molecule type" value="Genomic_DNA"/>
</dbReference>
<accession>A0A7Z0QNR8</accession>
<name>A0A7Z0QNR8_9GAMM</name>
<reference evidence="2 3" key="1">
    <citation type="submission" date="2020-07" db="EMBL/GenBank/DDBJ databases">
        <title>isolation of Luteimonas sp. SJ-16.</title>
        <authorList>
            <person name="Huang X.-X."/>
            <person name="Xu L."/>
            <person name="Sun J.-Q."/>
        </authorList>
    </citation>
    <scope>NUCLEOTIDE SEQUENCE [LARGE SCALE GENOMIC DNA]</scope>
    <source>
        <strain evidence="2 3">SJ-16</strain>
    </source>
</reference>
<dbReference type="AlphaFoldDB" id="A0A7Z0QNR8"/>
<dbReference type="RefSeq" id="WP_180544175.1">
    <property type="nucleotide sequence ID" value="NZ_JACCJZ010000010.1"/>
</dbReference>
<sequence>MALDSEKLLAKLEPLAGYTQLSLKGKQLLRAICEGEPARTVGRQSLMAVHGELYSKDVDSTVQFESIAERTFVLDSLCDPDTLGVLCQPAQLRVLAHDRRGRQSHRTITPDYIEFKAERFCFIEVKPLDVVRKLGQEYPADWVQDADTWAFLPGQVAAHAMGFHFRVQVNGDEARVWQANALMRVRLRLSKVEPMSGAKHGRILTLLNSRPRTVLELCERVGGVTAGQLLQAVEAGLLHGMLQLQVFDDGFLLFANAMDVERHLAELKRHAIVELPAGPMLARYLRASSTELAHALCRQETFIKRQASPEKKNSAYYATVRRIRQATSESAPAIAAFVPNFSGRGGKGRPVPEDAKNAFLQFVKADYLPRVKGRASPGRAVAAFERDLPQHRDAMSDETMRKLYHQAFAPEMVALATRGLRGYHATRARTDGSKVNVRAAICGFNTHLDGVRVDTRSDESSDGVVLIYYPLVDDSNSYVLSRGISINRPHQFGVNLALRDCVARHGFLPATILRDTGSENNNRAEPEKVALLGVTFQHRPVSAPRHGGADEGFHGKLNEYASSLPGSTYHDAAGRAADGAKKSRRHARFTVEELIAKLDHWCFEVWNKTPTGADGLSREDAFKDQLKRYDDLLVRHSVTPLLAYATGYPIDIRDPNPRRGIRTHGQVFSSQALTTMLQQGARPKQARLDCVDPSILWFDNGSEYVPAYSFDNAKLQAMGIPQRVLYIEDMLNDARDRKAVAKTRRRRDTELEQCVATATTPAPAVDPCVAAAAAPAPAPIEPADEAPARKRVTPAPIQRLGATP</sequence>
<evidence type="ECO:0000256" key="1">
    <source>
        <dbReference type="SAM" id="MobiDB-lite"/>
    </source>
</evidence>
<dbReference type="Proteomes" id="UP000589896">
    <property type="component" value="Unassembled WGS sequence"/>
</dbReference>
<dbReference type="InterPro" id="IPR036397">
    <property type="entry name" value="RNaseH_sf"/>
</dbReference>
<protein>
    <recommendedName>
        <fullName evidence="4">Integrase catalytic domain-containing protein</fullName>
    </recommendedName>
</protein>
<evidence type="ECO:0000313" key="3">
    <source>
        <dbReference type="Proteomes" id="UP000589896"/>
    </source>
</evidence>
<feature type="region of interest" description="Disordered" evidence="1">
    <location>
        <begin position="772"/>
        <end position="804"/>
    </location>
</feature>
<proteinExistence type="predicted"/>
<dbReference type="Gene3D" id="3.30.420.10">
    <property type="entry name" value="Ribonuclease H-like superfamily/Ribonuclease H"/>
    <property type="match status" value="1"/>
</dbReference>
<evidence type="ECO:0000313" key="2">
    <source>
        <dbReference type="EMBL" id="NYZ62004.1"/>
    </source>
</evidence>